<name>A0A161Y9L6_9GAMM</name>
<dbReference type="RefSeq" id="WP_155731808.1">
    <property type="nucleotide sequence ID" value="NZ_AUXZ01000057.1"/>
</dbReference>
<evidence type="ECO:0000313" key="2">
    <source>
        <dbReference type="Proteomes" id="UP000076503"/>
    </source>
</evidence>
<comment type="caution">
    <text evidence="1">The sequence shown here is derived from an EMBL/GenBank/DDBJ whole genome shotgun (WGS) entry which is preliminary data.</text>
</comment>
<dbReference type="EMBL" id="AUXZ01000057">
    <property type="protein sequence ID" value="KZN52964.1"/>
    <property type="molecule type" value="Genomic_DNA"/>
</dbReference>
<accession>A0A161Y9L6</accession>
<evidence type="ECO:0000313" key="1">
    <source>
        <dbReference type="EMBL" id="KZN52964.1"/>
    </source>
</evidence>
<proteinExistence type="predicted"/>
<gene>
    <name evidence="1" type="ORF">N476_09270</name>
</gene>
<reference evidence="1 2" key="1">
    <citation type="submission" date="2013-07" db="EMBL/GenBank/DDBJ databases">
        <title>Comparative Genomic and Metabolomic Analysis of Twelve Strains of Pseudoalteromonas luteoviolacea.</title>
        <authorList>
            <person name="Vynne N.G."/>
            <person name="Mansson M."/>
            <person name="Gram L."/>
        </authorList>
    </citation>
    <scope>NUCLEOTIDE SEQUENCE [LARGE SCALE GENOMIC DNA]</scope>
    <source>
        <strain evidence="1 2">H33</strain>
    </source>
</reference>
<dbReference type="PATRIC" id="fig|1365251.3.peg.780"/>
<dbReference type="AlphaFoldDB" id="A0A161Y9L6"/>
<sequence>MKLVISKKPLKRLLNEQALSNKLTPQIGGGYPHYPPTKVDVGCRWHTRQYAETCHNPK</sequence>
<protein>
    <submittedName>
        <fullName evidence="1">Uncharacterized protein</fullName>
    </submittedName>
</protein>
<organism evidence="1 2">
    <name type="scientific">Pseudoalteromonas luteoviolacea H33</name>
    <dbReference type="NCBI Taxonomy" id="1365251"/>
    <lineage>
        <taxon>Bacteria</taxon>
        <taxon>Pseudomonadati</taxon>
        <taxon>Pseudomonadota</taxon>
        <taxon>Gammaproteobacteria</taxon>
        <taxon>Alteromonadales</taxon>
        <taxon>Pseudoalteromonadaceae</taxon>
        <taxon>Pseudoalteromonas</taxon>
    </lineage>
</organism>
<dbReference type="Proteomes" id="UP000076503">
    <property type="component" value="Unassembled WGS sequence"/>
</dbReference>